<dbReference type="EMBL" id="CM020619">
    <property type="protein sequence ID" value="KAK1865128.1"/>
    <property type="molecule type" value="Genomic_DNA"/>
</dbReference>
<proteinExistence type="predicted"/>
<comment type="caution">
    <text evidence="1">The sequence shown here is derived from an EMBL/GenBank/DDBJ whole genome shotgun (WGS) entry which is preliminary data.</text>
</comment>
<gene>
    <name evidence="1" type="ORF">I4F81_007663</name>
</gene>
<evidence type="ECO:0000313" key="2">
    <source>
        <dbReference type="Proteomes" id="UP000798662"/>
    </source>
</evidence>
<accession>A0ACC3C5Q9</accession>
<organism evidence="1 2">
    <name type="scientific">Pyropia yezoensis</name>
    <name type="common">Susabi-nori</name>
    <name type="synonym">Porphyra yezoensis</name>
    <dbReference type="NCBI Taxonomy" id="2788"/>
    <lineage>
        <taxon>Eukaryota</taxon>
        <taxon>Rhodophyta</taxon>
        <taxon>Bangiophyceae</taxon>
        <taxon>Bangiales</taxon>
        <taxon>Bangiaceae</taxon>
        <taxon>Pyropia</taxon>
    </lineage>
</organism>
<reference evidence="1" key="1">
    <citation type="submission" date="2019-11" db="EMBL/GenBank/DDBJ databases">
        <title>Nori genome reveals adaptations in red seaweeds to the harsh intertidal environment.</title>
        <authorList>
            <person name="Wang D."/>
            <person name="Mao Y."/>
        </authorList>
    </citation>
    <scope>NUCLEOTIDE SEQUENCE</scope>
    <source>
        <tissue evidence="1">Gametophyte</tissue>
    </source>
</reference>
<protein>
    <submittedName>
        <fullName evidence="1">Uncharacterized protein</fullName>
    </submittedName>
</protein>
<evidence type="ECO:0000313" key="1">
    <source>
        <dbReference type="EMBL" id="KAK1865128.1"/>
    </source>
</evidence>
<name>A0ACC3C5Q9_PYRYE</name>
<dbReference type="Proteomes" id="UP000798662">
    <property type="component" value="Chromosome 2"/>
</dbReference>
<keyword evidence="2" id="KW-1185">Reference proteome</keyword>
<sequence>MTRTRGGLDVQSRSTSPVRILSALDRPPSTFVRLHIPCFTMATRPLAAVSSRCFRGLSAMSTPPSGGSSAKPLAGSMPAPSAAAASSPVSSAAAGSNPSSSKASRVGEPAGASGASSATAAPPSGAAAAAADAPLPAPDVHSTSLGLDPTIDPASVDPLRYRKAAWKYGGALLLFLPAYTYLTQFAIPEAEARKAVRRANAKAAEEEVEAAKAKAAEGRVVAPVLPRSMRSSWAGESPVAVRDGVVPGAAEGLDGEALMAATARQQAEAQQAWEHQRRLQAAGAEEAPPAAGAADPPLLPGLGSAPLRGATDELAHQMFPGVKEDPEGTVSAADELALREVELAVKLKKLRSLPPSADVETQRAALLSEVEAVTAEMRALGSPPPATASSS</sequence>